<feature type="coiled-coil region" evidence="6">
    <location>
        <begin position="477"/>
        <end position="526"/>
    </location>
</feature>
<dbReference type="Proteomes" id="UP000306477">
    <property type="component" value="Unassembled WGS sequence"/>
</dbReference>
<dbReference type="InterPro" id="IPR006073">
    <property type="entry name" value="GTP-bd"/>
</dbReference>
<dbReference type="GO" id="GO:0008053">
    <property type="term" value="P:mitochondrial fusion"/>
    <property type="evidence" value="ECO:0007669"/>
    <property type="project" value="TreeGrafter"/>
</dbReference>
<dbReference type="GO" id="GO:0005525">
    <property type="term" value="F:GTP binding"/>
    <property type="evidence" value="ECO:0007669"/>
    <property type="project" value="UniProtKB-KW"/>
</dbReference>
<evidence type="ECO:0000256" key="6">
    <source>
        <dbReference type="SAM" id="Coils"/>
    </source>
</evidence>
<evidence type="ECO:0000313" key="9">
    <source>
        <dbReference type="Proteomes" id="UP000306477"/>
    </source>
</evidence>
<evidence type="ECO:0000256" key="2">
    <source>
        <dbReference type="ARBA" id="ARBA00022741"/>
    </source>
</evidence>
<dbReference type="SUPFAM" id="SSF52540">
    <property type="entry name" value="P-loop containing nucleoside triphosphate hydrolases"/>
    <property type="match status" value="1"/>
</dbReference>
<keyword evidence="6" id="KW-0175">Coiled coil</keyword>
<keyword evidence="4" id="KW-0342">GTP-binding</keyword>
<reference evidence="8 9" key="1">
    <citation type="journal article" date="2019" name="Indoor Air">
        <title>Impacts of indoor surface finishes on bacterial viability.</title>
        <authorList>
            <person name="Hu J."/>
            <person name="Maamar S.B."/>
            <person name="Glawe A.J."/>
            <person name="Gottel N."/>
            <person name="Gilbert J.A."/>
            <person name="Hartmann E.M."/>
        </authorList>
    </citation>
    <scope>NUCLEOTIDE SEQUENCE [LARGE SCALE GENOMIC DNA]</scope>
    <source>
        <strain evidence="8 9">AF060A6</strain>
    </source>
</reference>
<dbReference type="EMBL" id="SLUB01000006">
    <property type="protein sequence ID" value="THE13953.1"/>
    <property type="molecule type" value="Genomic_DNA"/>
</dbReference>
<dbReference type="AlphaFoldDB" id="A0A4V6RSX3"/>
<dbReference type="RefSeq" id="WP_161974837.1">
    <property type="nucleotide sequence ID" value="NZ_SLUB01000006.1"/>
</dbReference>
<evidence type="ECO:0000256" key="4">
    <source>
        <dbReference type="ARBA" id="ARBA00023134"/>
    </source>
</evidence>
<keyword evidence="9" id="KW-1185">Reference proteome</keyword>
<dbReference type="PANTHER" id="PTHR10465">
    <property type="entry name" value="TRANSMEMBRANE GTPASE FZO1"/>
    <property type="match status" value="1"/>
</dbReference>
<evidence type="ECO:0000313" key="8">
    <source>
        <dbReference type="EMBL" id="THE13953.1"/>
    </source>
</evidence>
<feature type="domain" description="G" evidence="7">
    <location>
        <begin position="9"/>
        <end position="115"/>
    </location>
</feature>
<comment type="subcellular location">
    <subcellularLocation>
        <location evidence="1">Membrane</location>
    </subcellularLocation>
</comment>
<dbReference type="InterPro" id="IPR027094">
    <property type="entry name" value="Mitofusin_fam"/>
</dbReference>
<dbReference type="InterPro" id="IPR027417">
    <property type="entry name" value="P-loop_NTPase"/>
</dbReference>
<accession>A0A4V6RSX3</accession>
<evidence type="ECO:0000256" key="5">
    <source>
        <dbReference type="ARBA" id="ARBA00023136"/>
    </source>
</evidence>
<sequence>MNTSSLKMAISNRTNSAHSTIISALTNNKAIKIGQDVTTDVPQPYQWGNVLLIDTPGILAGNEEHDTLSLRYMDKADLLVYVITVNGFDDIIGKNFRKLAFEQNRASRMILVMNKISMEDEANKENWVELIKPVLDPMTPKEIGFTYIDAQDYMDGSAEGDTLEGKELISLSNFSAFEEQLNHFIKEKGLLGRITTPLNMIQTYSDQIINQLTADSDEVLKLQELLRQKRFIVNESRKRLERKVVGEVNNLTSTITKKGHEMVSLITPSVKQEVLASKGDEISVEIDKLCYDTSLKIDAHIEEEISVLLSEINELMDSQLAKDLKESHHMTFDFQVEVKDNRLNDKAKKAPEMVKRIGGLLNTAGKNFKDWTINSQKIGESGLKAVSGSDAHKAILDIGHFFGKKFKPYEAQKLAARLGKLGENAAKFGKVLGASQVVVAPLMAAFEERQEAKYAESLQNARLETRDNFNEWSRVINENFINQIKKVLNNIHDKELENITSSAKELRNAELEKNTIVNDLANLIEECNLLIDKAKYLGWWDRSLI</sequence>
<gene>
    <name evidence="8" type="ORF">E1I69_05455</name>
</gene>
<evidence type="ECO:0000259" key="7">
    <source>
        <dbReference type="Pfam" id="PF01926"/>
    </source>
</evidence>
<evidence type="ECO:0000256" key="3">
    <source>
        <dbReference type="ARBA" id="ARBA00022801"/>
    </source>
</evidence>
<dbReference type="GO" id="GO:0016020">
    <property type="term" value="C:membrane"/>
    <property type="evidence" value="ECO:0007669"/>
    <property type="project" value="UniProtKB-SubCell"/>
</dbReference>
<keyword evidence="2" id="KW-0547">Nucleotide-binding</keyword>
<keyword evidence="3" id="KW-0378">Hydrolase</keyword>
<keyword evidence="5" id="KW-0472">Membrane</keyword>
<comment type="caution">
    <text evidence="8">The sequence shown here is derived from an EMBL/GenBank/DDBJ whole genome shotgun (WGS) entry which is preliminary data.</text>
</comment>
<dbReference type="PANTHER" id="PTHR10465:SF0">
    <property type="entry name" value="SARCALUMENIN"/>
    <property type="match status" value="1"/>
</dbReference>
<proteinExistence type="predicted"/>
<protein>
    <recommendedName>
        <fullName evidence="7">G domain-containing protein</fullName>
    </recommendedName>
</protein>
<dbReference type="Gene3D" id="3.40.50.300">
    <property type="entry name" value="P-loop containing nucleotide triphosphate hydrolases"/>
    <property type="match status" value="1"/>
</dbReference>
<dbReference type="Pfam" id="PF01926">
    <property type="entry name" value="MMR_HSR1"/>
    <property type="match status" value="1"/>
</dbReference>
<organism evidence="8 9">
    <name type="scientific">Bacillus timonensis</name>
    <dbReference type="NCBI Taxonomy" id="1033734"/>
    <lineage>
        <taxon>Bacteria</taxon>
        <taxon>Bacillati</taxon>
        <taxon>Bacillota</taxon>
        <taxon>Bacilli</taxon>
        <taxon>Bacillales</taxon>
        <taxon>Bacillaceae</taxon>
        <taxon>Bacillus</taxon>
    </lineage>
</organism>
<name>A0A4V6RSX3_9BACI</name>
<evidence type="ECO:0000256" key="1">
    <source>
        <dbReference type="ARBA" id="ARBA00004370"/>
    </source>
</evidence>
<dbReference type="GO" id="GO:0003924">
    <property type="term" value="F:GTPase activity"/>
    <property type="evidence" value="ECO:0007669"/>
    <property type="project" value="InterPro"/>
</dbReference>